<accession>A0ABX0W150</accession>
<dbReference type="HAMAP" id="MF_01411">
    <property type="entry name" value="LPS_assembly_LptD"/>
    <property type="match status" value="1"/>
</dbReference>
<feature type="signal peptide" evidence="1">
    <location>
        <begin position="1"/>
        <end position="18"/>
    </location>
</feature>
<dbReference type="Pfam" id="PF04453">
    <property type="entry name" value="LptD"/>
    <property type="match status" value="1"/>
</dbReference>
<comment type="subcellular location">
    <subcellularLocation>
        <location evidence="1">Cell outer membrane</location>
    </subcellularLocation>
</comment>
<reference evidence="3 4" key="1">
    <citation type="submission" date="2020-03" db="EMBL/GenBank/DDBJ databases">
        <title>Bacterial isolates of synthetic phycosphere.</title>
        <authorList>
            <person name="Fu H."/>
            <person name="Moran M.A."/>
        </authorList>
    </citation>
    <scope>NUCLEOTIDE SEQUENCE [LARGE SCALE GENOMIC DNA]</scope>
    <source>
        <strain evidence="3 4">HF1</strain>
    </source>
</reference>
<protein>
    <recommendedName>
        <fullName evidence="1">LPS-assembly protein LptD</fullName>
    </recommendedName>
</protein>
<dbReference type="PANTHER" id="PTHR30189">
    <property type="entry name" value="LPS-ASSEMBLY PROTEIN"/>
    <property type="match status" value="1"/>
</dbReference>
<dbReference type="InterPro" id="IPR020889">
    <property type="entry name" value="LipoPS_assembly_LptD"/>
</dbReference>
<keyword evidence="4" id="KW-1185">Reference proteome</keyword>
<evidence type="ECO:0000313" key="3">
    <source>
        <dbReference type="EMBL" id="NIY72954.1"/>
    </source>
</evidence>
<dbReference type="EMBL" id="JAATOP010000006">
    <property type="protein sequence ID" value="NIY72954.1"/>
    <property type="molecule type" value="Genomic_DNA"/>
</dbReference>
<name>A0ABX0W150_9RHOB</name>
<feature type="domain" description="LptD C-terminal" evidence="2">
    <location>
        <begin position="264"/>
        <end position="621"/>
    </location>
</feature>
<comment type="caution">
    <text evidence="1">Lacks conserved residue(s) required for the propagation of feature annotation.</text>
</comment>
<keyword evidence="1" id="KW-0998">Cell outer membrane</keyword>
<organism evidence="3 4">
    <name type="scientific">Marivivens donghaensis</name>
    <dbReference type="NCBI Taxonomy" id="1699413"/>
    <lineage>
        <taxon>Bacteria</taxon>
        <taxon>Pseudomonadati</taxon>
        <taxon>Pseudomonadota</taxon>
        <taxon>Alphaproteobacteria</taxon>
        <taxon>Rhodobacterales</taxon>
        <taxon>Paracoccaceae</taxon>
        <taxon>Marivivens group</taxon>
        <taxon>Marivivens</taxon>
    </lineage>
</organism>
<comment type="subunit">
    <text evidence="1">Component of the lipopolysaccharide transport and assembly complex.</text>
</comment>
<feature type="chain" id="PRO_5044941188" description="LPS-assembly protein LptD" evidence="1">
    <location>
        <begin position="19"/>
        <end position="696"/>
    </location>
</feature>
<evidence type="ECO:0000256" key="1">
    <source>
        <dbReference type="HAMAP-Rule" id="MF_01411"/>
    </source>
</evidence>
<keyword evidence="1" id="KW-0472">Membrane</keyword>
<comment type="similarity">
    <text evidence="1">Belongs to the LptD family.</text>
</comment>
<dbReference type="PANTHER" id="PTHR30189:SF1">
    <property type="entry name" value="LPS-ASSEMBLY PROTEIN LPTD"/>
    <property type="match status" value="1"/>
</dbReference>
<evidence type="ECO:0000313" key="4">
    <source>
        <dbReference type="Proteomes" id="UP000709466"/>
    </source>
</evidence>
<proteinExistence type="inferred from homology"/>
<sequence length="696" mass="75949" precursor="true">MRLAATVLALLLPQIATAQVAANLLADIVSLRGENTLIASGNVEVFYGDSRLTATRIVYSQNTDQLSIEGPIFITGPDGEIFMADSAEIDPKLENGILLGARLVLDERLQLAAARIDTSPTASQLTRVAATSCSVCDGRPPLWDIRAGRVTHDQEAQQLYFEDATFRVRGVPLVWLPKIRMPDPSLERATGLLIPRYRSTDQLGFGVKLPYFIALDDDRDVTITPYLSLNTVTVEGRYRQAFANGDLLVEGALSSDNQTDDALRGYIRADAEFWLPSGYTLTFDGTATTDDGYLQTYGYSDADRLESTLRFEKVEARTLAWAEISAYQTLLDDENNAGLPPLVAEARYEESRDLWGGLLTIGADGDLFLRYGEDTGGLDRDVFRVGAEVDWVKDYVLSSGLLIRNDLGLRADWYVFNDEPQYDSGVRFTPEAAVTLSYPMIRTGAKGVTDIIEPKVMVGWTGDYGTDIPNEDSTSVEFDESNLFSLSRFPGEDRIEPGLQAAAGLSWSRTADNGLSARFVLGRVFRNEAADFTASSGLSGTASDWLVAGQFMLPDGIGLAGRSVLDDNFTPSKSEIAIDWNGIKMDLAASYVFLDTDLAENRDGDVSEWAVDAEYRFDDIWTLGVNGRYDVAAEAPAEAGFDIGWQNECVTVEFSASRRYTSSSSVEPTTDYGLSIGLTGFGTSASGAAARRTCTK</sequence>
<dbReference type="InterPro" id="IPR007543">
    <property type="entry name" value="LptD_C"/>
</dbReference>
<gene>
    <name evidence="1" type="primary">lptD</name>
    <name evidence="3" type="ORF">HCZ30_10985</name>
</gene>
<evidence type="ECO:0000259" key="2">
    <source>
        <dbReference type="Pfam" id="PF04453"/>
    </source>
</evidence>
<keyword evidence="1" id="KW-0732">Signal</keyword>
<comment type="caution">
    <text evidence="3">The sequence shown here is derived from an EMBL/GenBank/DDBJ whole genome shotgun (WGS) entry which is preliminary data.</text>
</comment>
<dbReference type="InterPro" id="IPR050218">
    <property type="entry name" value="LptD"/>
</dbReference>
<dbReference type="Proteomes" id="UP000709466">
    <property type="component" value="Unassembled WGS sequence"/>
</dbReference>
<comment type="function">
    <text evidence="1">Involved in the assembly of lipopolysaccharide (LPS) at the surface of the outer membrane.</text>
</comment>
<dbReference type="RefSeq" id="WP_167638334.1">
    <property type="nucleotide sequence ID" value="NZ_JAATOP010000006.1"/>
</dbReference>